<comment type="caution">
    <text evidence="1">The sequence shown here is derived from an EMBL/GenBank/DDBJ whole genome shotgun (WGS) entry which is preliminary data.</text>
</comment>
<protein>
    <recommendedName>
        <fullName evidence="3">Tetratricopeptide repeat protein</fullName>
    </recommendedName>
</protein>
<dbReference type="Pfam" id="PF14559">
    <property type="entry name" value="TPR_19"/>
    <property type="match status" value="1"/>
</dbReference>
<dbReference type="SMART" id="SM00028">
    <property type="entry name" value="TPR"/>
    <property type="match status" value="6"/>
</dbReference>
<evidence type="ECO:0000313" key="1">
    <source>
        <dbReference type="EMBL" id="MBS8262609.1"/>
    </source>
</evidence>
<dbReference type="RefSeq" id="WP_213217951.1">
    <property type="nucleotide sequence ID" value="NZ_QTKU01000006.1"/>
</dbReference>
<accession>A0A944CH53</accession>
<name>A0A944CH53_9HYPH</name>
<dbReference type="SUPFAM" id="SSF53756">
    <property type="entry name" value="UDP-Glycosyltransferase/glycogen phosphorylase"/>
    <property type="match status" value="1"/>
</dbReference>
<evidence type="ECO:0008006" key="3">
    <source>
        <dbReference type="Google" id="ProtNLM"/>
    </source>
</evidence>
<gene>
    <name evidence="1" type="ORF">DYI23_20455</name>
</gene>
<dbReference type="Gene3D" id="1.25.40.10">
    <property type="entry name" value="Tetratricopeptide repeat domain"/>
    <property type="match status" value="1"/>
</dbReference>
<dbReference type="InterPro" id="IPR019734">
    <property type="entry name" value="TPR_rpt"/>
</dbReference>
<sequence>MLLIEDRLKAAQEHHDAGRRESAALIYESVLDFSPSSIDAFKALLKIRMELGDLEAAQSLAQKALTLAGNNADILSLCAQLFVLAQQEDKAQAFVDQALSSDPMHADAAILRAQFFIKDGQVSEAEVLLSDVRAAHPEDIGILRAMSQLYAAHGIYPPALELAQDALQRDPENADLNGLIGEILSGLGDNEKASHYLQKAHLKAPENPGFMIAIASNLAALGYLSEAQRVTKRATTLFPDLLPAWLCHVRVMIERGETRAALAEFLPVVKRNSDRIDASLALALAYRMAGLSEQALRLLEPLIASHAKLPADKSQRLWNLARDCYLSTGEIGKAVGTFDQVPLGETLGLPADLIANDQSLAEALSTANYVVDTGITNLELIVLLRFVLQMSKGSGATLSGSQTLSQLAELFDAIPYTGIDLAREAPPQTEDVVSFPISLLLAIPEAIRRDVTTSLPYISPPEARTEHWRRALSEFPRPWIALAWDASRPGLLLEDYDPALKEFPGTVFSVAWDDTRHQLKAFPDIVDTGVHFKDLVDLSCVLSEMDLVIGPDGIPLHVAGALGKAAIVLTRPARPWYWHADAGKALWYPSARVVSSLQFGNWAELFPQISQEVLEQVSQLLNLQAQSSPLTKKHHASE</sequence>
<reference evidence="1" key="2">
    <citation type="journal article" date="2021" name="Microorganisms">
        <title>Bacterial Dimethylsulfoniopropionate Biosynthesis in the East China Sea.</title>
        <authorList>
            <person name="Liu J."/>
            <person name="Zhang Y."/>
            <person name="Liu J."/>
            <person name="Zhong H."/>
            <person name="Williams B.T."/>
            <person name="Zheng Y."/>
            <person name="Curson A.R.J."/>
            <person name="Sun C."/>
            <person name="Sun H."/>
            <person name="Song D."/>
            <person name="Wagner Mackenzie B."/>
            <person name="Bermejo Martinez A."/>
            <person name="Todd J.D."/>
            <person name="Zhang X.H."/>
        </authorList>
    </citation>
    <scope>NUCLEOTIDE SEQUENCE</scope>
    <source>
        <strain evidence="1">AESS21</strain>
    </source>
</reference>
<dbReference type="PANTHER" id="PTHR12558">
    <property type="entry name" value="CELL DIVISION CYCLE 16,23,27"/>
    <property type="match status" value="1"/>
</dbReference>
<dbReference type="EMBL" id="QTKU01000006">
    <property type="protein sequence ID" value="MBS8262609.1"/>
    <property type="molecule type" value="Genomic_DNA"/>
</dbReference>
<dbReference type="Pfam" id="PF13181">
    <property type="entry name" value="TPR_8"/>
    <property type="match status" value="1"/>
</dbReference>
<dbReference type="InterPro" id="IPR011990">
    <property type="entry name" value="TPR-like_helical_dom_sf"/>
</dbReference>
<dbReference type="AlphaFoldDB" id="A0A944CH53"/>
<dbReference type="SUPFAM" id="SSF48452">
    <property type="entry name" value="TPR-like"/>
    <property type="match status" value="2"/>
</dbReference>
<organism evidence="1 2">
    <name type="scientific">Roseibium polysiphoniae</name>
    <dbReference type="NCBI Taxonomy" id="2571221"/>
    <lineage>
        <taxon>Bacteria</taxon>
        <taxon>Pseudomonadati</taxon>
        <taxon>Pseudomonadota</taxon>
        <taxon>Alphaproteobacteria</taxon>
        <taxon>Hyphomicrobiales</taxon>
        <taxon>Stappiaceae</taxon>
        <taxon>Roseibium</taxon>
    </lineage>
</organism>
<dbReference type="Proteomes" id="UP000705379">
    <property type="component" value="Unassembled WGS sequence"/>
</dbReference>
<reference evidence="1" key="1">
    <citation type="submission" date="2018-08" db="EMBL/GenBank/DDBJ databases">
        <authorList>
            <person name="Jin W."/>
            <person name="Wang H."/>
            <person name="Yang Y."/>
            <person name="Li M."/>
            <person name="Liu J."/>
        </authorList>
    </citation>
    <scope>NUCLEOTIDE SEQUENCE</scope>
    <source>
        <strain evidence="1">AESS21</strain>
    </source>
</reference>
<dbReference type="PANTHER" id="PTHR12558:SF13">
    <property type="entry name" value="CELL DIVISION CYCLE PROTEIN 27 HOMOLOG"/>
    <property type="match status" value="1"/>
</dbReference>
<evidence type="ECO:0000313" key="2">
    <source>
        <dbReference type="Proteomes" id="UP000705379"/>
    </source>
</evidence>
<dbReference type="Gene3D" id="3.40.50.2000">
    <property type="entry name" value="Glycogen Phosphorylase B"/>
    <property type="match status" value="1"/>
</dbReference>
<proteinExistence type="predicted"/>